<gene>
    <name evidence="1" type="ORF">ACG0Z6_11820</name>
</gene>
<dbReference type="EMBL" id="JBIGHZ010000004">
    <property type="protein sequence ID" value="MFG6448920.1"/>
    <property type="molecule type" value="Genomic_DNA"/>
</dbReference>
<dbReference type="InterPro" id="IPR013078">
    <property type="entry name" value="His_Pase_superF_clade-1"/>
</dbReference>
<name>A0ABW7FX52_9BURK</name>
<dbReference type="SMART" id="SM00855">
    <property type="entry name" value="PGAM"/>
    <property type="match status" value="1"/>
</dbReference>
<organism evidence="1 2">
    <name type="scientific">Roseateles rivi</name>
    <dbReference type="NCBI Taxonomy" id="3299028"/>
    <lineage>
        <taxon>Bacteria</taxon>
        <taxon>Pseudomonadati</taxon>
        <taxon>Pseudomonadota</taxon>
        <taxon>Betaproteobacteria</taxon>
        <taxon>Burkholderiales</taxon>
        <taxon>Sphaerotilaceae</taxon>
        <taxon>Roseateles</taxon>
    </lineage>
</organism>
<proteinExistence type="predicted"/>
<evidence type="ECO:0000313" key="2">
    <source>
        <dbReference type="Proteomes" id="UP001606099"/>
    </source>
</evidence>
<dbReference type="Pfam" id="PF00300">
    <property type="entry name" value="His_Phos_1"/>
    <property type="match status" value="1"/>
</dbReference>
<sequence length="179" mass="20202">MPQLYAWRHPRPEGIQGLVVGGRFDPPVHWRRAKRLARRIQALARRQRLPHTIHTSPLQRCASVGRWLHRWGWRHVRLESLREADFGHWEGRAWADIPRADIDAWVADFAHHRPGGGESVADMLARVHQARSTLPAQALLVTHGGWISAAQWLAAHGSALPSAALWPSGVPYASRAPLR</sequence>
<reference evidence="1 2" key="1">
    <citation type="submission" date="2024-08" db="EMBL/GenBank/DDBJ databases">
        <authorList>
            <person name="Lu H."/>
        </authorList>
    </citation>
    <scope>NUCLEOTIDE SEQUENCE [LARGE SCALE GENOMIC DNA]</scope>
    <source>
        <strain evidence="1 2">BYS180W</strain>
    </source>
</reference>
<protein>
    <submittedName>
        <fullName evidence="1">Histidine phosphatase family protein</fullName>
    </submittedName>
</protein>
<keyword evidence="2" id="KW-1185">Reference proteome</keyword>
<dbReference type="Proteomes" id="UP001606099">
    <property type="component" value="Unassembled WGS sequence"/>
</dbReference>
<evidence type="ECO:0000313" key="1">
    <source>
        <dbReference type="EMBL" id="MFG6448920.1"/>
    </source>
</evidence>
<accession>A0ABW7FX52</accession>
<dbReference type="SUPFAM" id="SSF53254">
    <property type="entry name" value="Phosphoglycerate mutase-like"/>
    <property type="match status" value="1"/>
</dbReference>
<dbReference type="Gene3D" id="3.40.50.1240">
    <property type="entry name" value="Phosphoglycerate mutase-like"/>
    <property type="match status" value="1"/>
</dbReference>
<comment type="caution">
    <text evidence="1">The sequence shown here is derived from an EMBL/GenBank/DDBJ whole genome shotgun (WGS) entry which is preliminary data.</text>
</comment>
<dbReference type="RefSeq" id="WP_394461617.1">
    <property type="nucleotide sequence ID" value="NZ_JBIGHZ010000004.1"/>
</dbReference>
<dbReference type="InterPro" id="IPR029033">
    <property type="entry name" value="His_PPase_superfam"/>
</dbReference>